<feature type="domain" description="Terminase large subunit gp17-like C-terminal" evidence="4">
    <location>
        <begin position="448"/>
        <end position="604"/>
    </location>
</feature>
<feature type="region of interest" description="Disordered" evidence="2">
    <location>
        <begin position="105"/>
        <end position="166"/>
    </location>
</feature>
<evidence type="ECO:0000313" key="5">
    <source>
        <dbReference type="EMBL" id="MDK7241661.1"/>
    </source>
</evidence>
<dbReference type="Pfam" id="PF06056">
    <property type="entry name" value="Terminase_5"/>
    <property type="match status" value="1"/>
</dbReference>
<dbReference type="AlphaFoldDB" id="A0AAW6Y0K1"/>
<protein>
    <submittedName>
        <fullName evidence="5">Terminase family protein</fullName>
    </submittedName>
</protein>
<name>A0AAW6Y0K1_NEISU</name>
<dbReference type="Pfam" id="PF17289">
    <property type="entry name" value="Terminase_6C"/>
    <property type="match status" value="1"/>
</dbReference>
<dbReference type="Pfam" id="PF03237">
    <property type="entry name" value="Terminase_6N"/>
    <property type="match status" value="1"/>
</dbReference>
<dbReference type="EMBL" id="JASOPA010000001">
    <property type="protein sequence ID" value="MDK7241661.1"/>
    <property type="molecule type" value="Genomic_DNA"/>
</dbReference>
<proteinExistence type="predicted"/>
<gene>
    <name evidence="5" type="ORF">QP451_01200</name>
</gene>
<sequence>MPENRVLPLFFEDMEKRQNIEIAQNIDPRLVARSLYWQGWKITAIGRHLGLKPATVHSWKQRENWDGGTPMQRVASSIEARLIQLVNLPNKSDGVYKEMRQLSALMGGEGKRPSEKSETPKNNRFDGADKPPFDSVPTIDRPPRERTERTERSRTRSVEKPPKNYIAPEQQQRMVEIFEEQCFDYQRYWGEIYRTHRFRNILKSRQIGATFYFAREAFLTSLKTGINSIFLSASRAQAYQFKQYILNLCKMVDVELKGGDVISLHNGAELHFLGTNSRTAQGRNGNLYVDEYFWIPDFERLQTLAEPMASQKHLKTTYFSTPSSEGHPAYGFWSGAMFNEGRPRSEHIKLDLSHAALKNGRQDADAQWRQIVTIHDAQESGCNLFDIDYLRQRNSPDKFAQLFECQFVPDGEGVFHFADLQACGVESWDWTWYKPDMMRPAGNIPVWIGYDPSYTGDASGLVVAVPPQRNGEPFRILETHMINGADFESQAQIIRGMTEKFNVTKIVIDANGIGAAVYDLVKKFYPPAIGMTYTPDIKGMMVLKTQNLLKNKRIEWDAGKIDLQMAFMSVRRAITASGRNITYESTRSQAASHGDLAWAAMMLFYQEPLDNVVSGRFEIDS</sequence>
<evidence type="ECO:0000256" key="1">
    <source>
        <dbReference type="ARBA" id="ARBA00022612"/>
    </source>
</evidence>
<dbReference type="Proteomes" id="UP001236303">
    <property type="component" value="Unassembled WGS sequence"/>
</dbReference>
<dbReference type="InterPro" id="IPR010332">
    <property type="entry name" value="ATPase_terminase-su_N"/>
</dbReference>
<feature type="compositionally biased region" description="Basic and acidic residues" evidence="2">
    <location>
        <begin position="109"/>
        <end position="132"/>
    </location>
</feature>
<evidence type="ECO:0000256" key="2">
    <source>
        <dbReference type="SAM" id="MobiDB-lite"/>
    </source>
</evidence>
<accession>A0AAW6Y0K1</accession>
<organism evidence="5 6">
    <name type="scientific">Neisseria subflava</name>
    <dbReference type="NCBI Taxonomy" id="28449"/>
    <lineage>
        <taxon>Bacteria</taxon>
        <taxon>Pseudomonadati</taxon>
        <taxon>Pseudomonadota</taxon>
        <taxon>Betaproteobacteria</taxon>
        <taxon>Neisseriales</taxon>
        <taxon>Neisseriaceae</taxon>
        <taxon>Neisseria</taxon>
    </lineage>
</organism>
<dbReference type="InterPro" id="IPR035421">
    <property type="entry name" value="Terminase_6C"/>
</dbReference>
<feature type="compositionally biased region" description="Basic and acidic residues" evidence="2">
    <location>
        <begin position="141"/>
        <end position="162"/>
    </location>
</feature>
<evidence type="ECO:0000259" key="3">
    <source>
        <dbReference type="Pfam" id="PF06056"/>
    </source>
</evidence>
<comment type="caution">
    <text evidence="5">The sequence shown here is derived from an EMBL/GenBank/DDBJ whole genome shotgun (WGS) entry which is preliminary data.</text>
</comment>
<keyword evidence="1" id="KW-1188">Viral release from host cell</keyword>
<feature type="domain" description="Terminase ATPase subunit N-terminal" evidence="3">
    <location>
        <begin position="27"/>
        <end position="84"/>
    </location>
</feature>
<reference evidence="5" key="1">
    <citation type="submission" date="2023-05" db="EMBL/GenBank/DDBJ databases">
        <title>Cataloging the Phylogenetic Diversity of Human Bladder Bacteria.</title>
        <authorList>
            <person name="Du J."/>
        </authorList>
    </citation>
    <scope>NUCLEOTIDE SEQUENCE</scope>
    <source>
        <strain evidence="5">UMB1050</strain>
    </source>
</reference>
<dbReference type="InterPro" id="IPR027417">
    <property type="entry name" value="P-loop_NTPase"/>
</dbReference>
<dbReference type="Gene3D" id="3.40.50.300">
    <property type="entry name" value="P-loop containing nucleotide triphosphate hydrolases"/>
    <property type="match status" value="1"/>
</dbReference>
<dbReference type="RefSeq" id="WP_283127781.1">
    <property type="nucleotide sequence ID" value="NZ_JASOPA010000001.1"/>
</dbReference>
<evidence type="ECO:0000313" key="6">
    <source>
        <dbReference type="Proteomes" id="UP001236303"/>
    </source>
</evidence>
<dbReference type="Gene3D" id="3.30.420.240">
    <property type="match status" value="1"/>
</dbReference>
<evidence type="ECO:0000259" key="4">
    <source>
        <dbReference type="Pfam" id="PF17289"/>
    </source>
</evidence>